<dbReference type="GeneID" id="30016101"/>
<sequence>MLFRTHQIRGFFDEVACRYCFRFAQQDEEKQKGPDSSTRTFADDVNGTRDLEDSVQMFWEDAATSTFNSFVEIARAMALIGLPTPNEKALPLHHCLRNALRFKKLPRNRDALPCSVLSRSSRHPHHPRPEYIMQLGR</sequence>
<name>A0A178Z2A7_9EURO</name>
<dbReference type="RefSeq" id="XP_018687279.1">
    <property type="nucleotide sequence ID" value="XM_018843438.1"/>
</dbReference>
<accession>A0A178Z2A7</accession>
<organism evidence="2 3">
    <name type="scientific">Fonsecaea erecta</name>
    <dbReference type="NCBI Taxonomy" id="1367422"/>
    <lineage>
        <taxon>Eukaryota</taxon>
        <taxon>Fungi</taxon>
        <taxon>Dikarya</taxon>
        <taxon>Ascomycota</taxon>
        <taxon>Pezizomycotina</taxon>
        <taxon>Eurotiomycetes</taxon>
        <taxon>Chaetothyriomycetidae</taxon>
        <taxon>Chaetothyriales</taxon>
        <taxon>Herpotrichiellaceae</taxon>
        <taxon>Fonsecaea</taxon>
    </lineage>
</organism>
<feature type="region of interest" description="Disordered" evidence="1">
    <location>
        <begin position="117"/>
        <end position="137"/>
    </location>
</feature>
<dbReference type="EMBL" id="LVYI01000018">
    <property type="protein sequence ID" value="OAP53912.1"/>
    <property type="molecule type" value="Genomic_DNA"/>
</dbReference>
<protein>
    <submittedName>
        <fullName evidence="2">Uncharacterized protein</fullName>
    </submittedName>
</protein>
<keyword evidence="3" id="KW-1185">Reference proteome</keyword>
<evidence type="ECO:0000313" key="2">
    <source>
        <dbReference type="EMBL" id="OAP53912.1"/>
    </source>
</evidence>
<evidence type="ECO:0000313" key="3">
    <source>
        <dbReference type="Proteomes" id="UP000078343"/>
    </source>
</evidence>
<dbReference type="Proteomes" id="UP000078343">
    <property type="component" value="Unassembled WGS sequence"/>
</dbReference>
<reference evidence="2 3" key="1">
    <citation type="submission" date="2016-04" db="EMBL/GenBank/DDBJ databases">
        <title>Draft genome of Fonsecaea erecta CBS 125763.</title>
        <authorList>
            <person name="Weiss V.A."/>
            <person name="Vicente V.A."/>
            <person name="Raittz R.T."/>
            <person name="Moreno L.F."/>
            <person name="De Souza E.M."/>
            <person name="Pedrosa F.O."/>
            <person name="Steffens M.B."/>
            <person name="Faoro H."/>
            <person name="Tadra-Sfeir M.Z."/>
            <person name="Najafzadeh M.J."/>
            <person name="Felipe M.S."/>
            <person name="Teixeira M."/>
            <person name="Sun J."/>
            <person name="Xi L."/>
            <person name="Gomes R."/>
            <person name="De Azevedo C.M."/>
            <person name="Salgado C.G."/>
            <person name="Da Silva M.B."/>
            <person name="Nascimento M.F."/>
            <person name="Queiroz-Telles F."/>
            <person name="Attili D.S."/>
            <person name="Gorbushina A."/>
        </authorList>
    </citation>
    <scope>NUCLEOTIDE SEQUENCE [LARGE SCALE GENOMIC DNA]</scope>
    <source>
        <strain evidence="2 3">CBS 125763</strain>
    </source>
</reference>
<proteinExistence type="predicted"/>
<evidence type="ECO:0000256" key="1">
    <source>
        <dbReference type="SAM" id="MobiDB-lite"/>
    </source>
</evidence>
<gene>
    <name evidence="2" type="ORF">AYL99_11934</name>
</gene>
<comment type="caution">
    <text evidence="2">The sequence shown here is derived from an EMBL/GenBank/DDBJ whole genome shotgun (WGS) entry which is preliminary data.</text>
</comment>
<dbReference type="AlphaFoldDB" id="A0A178Z2A7"/>